<organism evidence="1 2">
    <name type="scientific">Enterocloster bolteae 90A9</name>
    <dbReference type="NCBI Taxonomy" id="997894"/>
    <lineage>
        <taxon>Bacteria</taxon>
        <taxon>Bacillati</taxon>
        <taxon>Bacillota</taxon>
        <taxon>Clostridia</taxon>
        <taxon>Lachnospirales</taxon>
        <taxon>Lachnospiraceae</taxon>
        <taxon>Enterocloster</taxon>
    </lineage>
</organism>
<dbReference type="AlphaFoldDB" id="R0C2U1"/>
<dbReference type="OrthoDB" id="2061079at2"/>
<name>R0C2U1_9FIRM</name>
<comment type="caution">
    <text evidence="1">The sequence shown here is derived from an EMBL/GenBank/DDBJ whole genome shotgun (WGS) entry which is preliminary data.</text>
</comment>
<dbReference type="HOGENOM" id="CLU_2615721_0_0_9"/>
<evidence type="ECO:0000313" key="1">
    <source>
        <dbReference type="EMBL" id="ENZ50802.1"/>
    </source>
</evidence>
<evidence type="ECO:0000313" key="2">
    <source>
        <dbReference type="Proteomes" id="UP000013126"/>
    </source>
</evidence>
<dbReference type="GeneID" id="23113386"/>
<dbReference type="RefSeq" id="WP_002575529.1">
    <property type="nucleotide sequence ID" value="NZ_KB851182.1"/>
</dbReference>
<dbReference type="EMBL" id="AGYH01000005">
    <property type="protein sequence ID" value="ENZ50802.1"/>
    <property type="molecule type" value="Genomic_DNA"/>
</dbReference>
<accession>R0C2U1</accession>
<proteinExistence type="predicted"/>
<keyword evidence="2" id="KW-1185">Reference proteome</keyword>
<protein>
    <submittedName>
        <fullName evidence="1">Uncharacterized protein</fullName>
    </submittedName>
</protein>
<gene>
    <name evidence="1" type="ORF">HMPREF1085_02285</name>
</gene>
<sequence>MIYDYKNREIHFENPKEETDYKAHMAEYGPGTGKTHPDDCPYCAARGWKTFPGTTFEAECDKWAAEHPDEVEEPDKEA</sequence>
<dbReference type="Proteomes" id="UP000013126">
    <property type="component" value="Unassembled WGS sequence"/>
</dbReference>
<dbReference type="PATRIC" id="fig|997894.4.peg.2429"/>
<reference evidence="1 2" key="1">
    <citation type="submission" date="2013-01" db="EMBL/GenBank/DDBJ databases">
        <title>The Genome Sequence of Clostridium bolteae 90A9.</title>
        <authorList>
            <consortium name="The Broad Institute Genome Sequencing Platform"/>
            <person name="Earl A."/>
            <person name="Ward D."/>
            <person name="Feldgarden M."/>
            <person name="Gevers D."/>
            <person name="Courvalin P."/>
            <person name="Lambert T."/>
            <person name="Walker B."/>
            <person name="Young S.K."/>
            <person name="Zeng Q."/>
            <person name="Gargeya S."/>
            <person name="Fitzgerald M."/>
            <person name="Haas B."/>
            <person name="Abouelleil A."/>
            <person name="Alvarado L."/>
            <person name="Arachchi H.M."/>
            <person name="Berlin A.M."/>
            <person name="Chapman S.B."/>
            <person name="Dewar J."/>
            <person name="Goldberg J."/>
            <person name="Griggs A."/>
            <person name="Gujja S."/>
            <person name="Hansen M."/>
            <person name="Howarth C."/>
            <person name="Imamovic A."/>
            <person name="Larimer J."/>
            <person name="McCowan C."/>
            <person name="Murphy C."/>
            <person name="Neiman D."/>
            <person name="Pearson M."/>
            <person name="Priest M."/>
            <person name="Roberts A."/>
            <person name="Saif S."/>
            <person name="Shea T."/>
            <person name="Sisk P."/>
            <person name="Sykes S."/>
            <person name="Wortman J."/>
            <person name="Nusbaum C."/>
            <person name="Birren B."/>
        </authorList>
    </citation>
    <scope>NUCLEOTIDE SEQUENCE [LARGE SCALE GENOMIC DNA]</scope>
    <source>
        <strain evidence="1 2">90A9</strain>
    </source>
</reference>